<keyword evidence="3 8" id="KW-0489">Methyltransferase</keyword>
<keyword evidence="4 8" id="KW-0808">Transferase</keyword>
<keyword evidence="6 8" id="KW-0234">DNA repair</keyword>
<dbReference type="Gene3D" id="1.10.10.10">
    <property type="entry name" value="Winged helix-like DNA-binding domain superfamily/Winged helix DNA-binding domain"/>
    <property type="match status" value="1"/>
</dbReference>
<dbReference type="RefSeq" id="WP_345166088.1">
    <property type="nucleotide sequence ID" value="NZ_BAABGX010000002.1"/>
</dbReference>
<dbReference type="HAMAP" id="MF_00772">
    <property type="entry name" value="OGT"/>
    <property type="match status" value="1"/>
</dbReference>
<keyword evidence="2 8" id="KW-0963">Cytoplasm</keyword>
<dbReference type="Pfam" id="PF02870">
    <property type="entry name" value="Methyltransf_1N"/>
    <property type="match status" value="1"/>
</dbReference>
<dbReference type="EMBL" id="BAABGX010000002">
    <property type="protein sequence ID" value="GAA4307182.1"/>
    <property type="molecule type" value="Genomic_DNA"/>
</dbReference>
<evidence type="ECO:0000256" key="7">
    <source>
        <dbReference type="ARBA" id="ARBA00049348"/>
    </source>
</evidence>
<dbReference type="Pfam" id="PF01035">
    <property type="entry name" value="DNA_binding_1"/>
    <property type="match status" value="1"/>
</dbReference>
<keyword evidence="5 8" id="KW-0227">DNA damage</keyword>
<dbReference type="InterPro" id="IPR008332">
    <property type="entry name" value="MethylG_MeTrfase_N"/>
</dbReference>
<comment type="similarity">
    <text evidence="8">Belongs to the MGMT family.</text>
</comment>
<comment type="catalytic activity">
    <reaction evidence="7 8">
        <text>a 6-O-methyl-2'-deoxyguanosine in DNA + L-cysteinyl-[protein] = S-methyl-L-cysteinyl-[protein] + a 2'-deoxyguanosine in DNA</text>
        <dbReference type="Rhea" id="RHEA:24000"/>
        <dbReference type="Rhea" id="RHEA-COMP:10131"/>
        <dbReference type="Rhea" id="RHEA-COMP:10132"/>
        <dbReference type="Rhea" id="RHEA-COMP:11367"/>
        <dbReference type="Rhea" id="RHEA-COMP:11368"/>
        <dbReference type="ChEBI" id="CHEBI:29950"/>
        <dbReference type="ChEBI" id="CHEBI:82612"/>
        <dbReference type="ChEBI" id="CHEBI:85445"/>
        <dbReference type="ChEBI" id="CHEBI:85448"/>
        <dbReference type="EC" id="2.1.1.63"/>
    </reaction>
</comment>
<sequence>MPSASAPYVLHLSSPLGTLRLTANDTHLFSASFPENEPKTDSAIIPPILREAEAQLTAYFAGERQSFDLPLQPQGTAFQQQVWQALQEIAPGKTETYLGLAKRFDNPGAVRAVGVANGANPWLVLVPCHRVIGAKGELVGYAGDLWRKKWLLEHEAKMSGVYQTFLEF</sequence>
<dbReference type="SUPFAM" id="SSF46767">
    <property type="entry name" value="Methylated DNA-protein cysteine methyltransferase, C-terminal domain"/>
    <property type="match status" value="1"/>
</dbReference>
<dbReference type="InterPro" id="IPR036631">
    <property type="entry name" value="MGMT_N_sf"/>
</dbReference>
<proteinExistence type="inferred from homology"/>
<dbReference type="InterPro" id="IPR014048">
    <property type="entry name" value="MethylDNA_cys_MeTrfase_DNA-bd"/>
</dbReference>
<evidence type="ECO:0000256" key="4">
    <source>
        <dbReference type="ARBA" id="ARBA00022679"/>
    </source>
</evidence>
<dbReference type="InterPro" id="IPR023546">
    <property type="entry name" value="MGMT"/>
</dbReference>
<keyword evidence="12" id="KW-1185">Reference proteome</keyword>
<reference evidence="12" key="1">
    <citation type="journal article" date="2019" name="Int. J. Syst. Evol. Microbiol.">
        <title>The Global Catalogue of Microorganisms (GCM) 10K type strain sequencing project: providing services to taxonomists for standard genome sequencing and annotation.</title>
        <authorList>
            <consortium name="The Broad Institute Genomics Platform"/>
            <consortium name="The Broad Institute Genome Sequencing Center for Infectious Disease"/>
            <person name="Wu L."/>
            <person name="Ma J."/>
        </authorList>
    </citation>
    <scope>NUCLEOTIDE SEQUENCE [LARGE SCALE GENOMIC DNA]</scope>
    <source>
        <strain evidence="12">JCM 17917</strain>
    </source>
</reference>
<evidence type="ECO:0000256" key="6">
    <source>
        <dbReference type="ARBA" id="ARBA00023204"/>
    </source>
</evidence>
<name>A0ABP8FMW8_9BACT</name>
<comment type="subcellular location">
    <subcellularLocation>
        <location evidence="8">Cytoplasm</location>
    </subcellularLocation>
</comment>
<feature type="domain" description="Methylguanine DNA methyltransferase ribonuclease-like" evidence="10">
    <location>
        <begin position="12"/>
        <end position="72"/>
    </location>
</feature>
<evidence type="ECO:0000313" key="11">
    <source>
        <dbReference type="EMBL" id="GAA4307182.1"/>
    </source>
</evidence>
<comment type="caution">
    <text evidence="11">The sequence shown here is derived from an EMBL/GenBank/DDBJ whole genome shotgun (WGS) entry which is preliminary data.</text>
</comment>
<evidence type="ECO:0000256" key="1">
    <source>
        <dbReference type="ARBA" id="ARBA00001286"/>
    </source>
</evidence>
<dbReference type="Gene3D" id="3.30.160.70">
    <property type="entry name" value="Methylated DNA-protein cysteine methyltransferase domain"/>
    <property type="match status" value="1"/>
</dbReference>
<evidence type="ECO:0000313" key="12">
    <source>
        <dbReference type="Proteomes" id="UP001501844"/>
    </source>
</evidence>
<evidence type="ECO:0000256" key="5">
    <source>
        <dbReference type="ARBA" id="ARBA00022763"/>
    </source>
</evidence>
<dbReference type="InterPro" id="IPR036388">
    <property type="entry name" value="WH-like_DNA-bd_sf"/>
</dbReference>
<dbReference type="InterPro" id="IPR036217">
    <property type="entry name" value="MethylDNA_cys_MeTrfase_DNAb"/>
</dbReference>
<comment type="miscellaneous">
    <text evidence="8">This enzyme catalyzes only one turnover and therefore is not strictly catalytic. According to one definition, an enzyme is a biocatalyst that acts repeatedly and over many reaction cycles.</text>
</comment>
<protein>
    <recommendedName>
        <fullName evidence="8">Methylated-DNA--protein-cysteine methyltransferase</fullName>
        <ecNumber evidence="8">2.1.1.63</ecNumber>
    </recommendedName>
    <alternativeName>
        <fullName evidence="8">6-O-methylguanine-DNA methyltransferase</fullName>
        <shortName evidence="8">MGMT</shortName>
    </alternativeName>
    <alternativeName>
        <fullName evidence="8">O-6-methylguanine-DNA-alkyltransferase</fullName>
    </alternativeName>
</protein>
<dbReference type="Proteomes" id="UP001501844">
    <property type="component" value="Unassembled WGS sequence"/>
</dbReference>
<accession>A0ABP8FMW8</accession>
<evidence type="ECO:0000256" key="8">
    <source>
        <dbReference type="HAMAP-Rule" id="MF_00772"/>
    </source>
</evidence>
<dbReference type="InterPro" id="IPR001497">
    <property type="entry name" value="MethylDNA_cys_MeTrfase_AS"/>
</dbReference>
<evidence type="ECO:0000256" key="3">
    <source>
        <dbReference type="ARBA" id="ARBA00022603"/>
    </source>
</evidence>
<dbReference type="EC" id="2.1.1.63" evidence="8"/>
<dbReference type="PROSITE" id="PS00374">
    <property type="entry name" value="MGMT"/>
    <property type="match status" value="1"/>
</dbReference>
<evidence type="ECO:0000256" key="2">
    <source>
        <dbReference type="ARBA" id="ARBA00022490"/>
    </source>
</evidence>
<comment type="catalytic activity">
    <reaction evidence="1 8">
        <text>a 4-O-methyl-thymidine in DNA + L-cysteinyl-[protein] = a thymidine in DNA + S-methyl-L-cysteinyl-[protein]</text>
        <dbReference type="Rhea" id="RHEA:53428"/>
        <dbReference type="Rhea" id="RHEA-COMP:10131"/>
        <dbReference type="Rhea" id="RHEA-COMP:10132"/>
        <dbReference type="Rhea" id="RHEA-COMP:13555"/>
        <dbReference type="Rhea" id="RHEA-COMP:13556"/>
        <dbReference type="ChEBI" id="CHEBI:29950"/>
        <dbReference type="ChEBI" id="CHEBI:82612"/>
        <dbReference type="ChEBI" id="CHEBI:137386"/>
        <dbReference type="ChEBI" id="CHEBI:137387"/>
        <dbReference type="EC" id="2.1.1.63"/>
    </reaction>
</comment>
<dbReference type="PANTHER" id="PTHR10815:SF5">
    <property type="entry name" value="METHYLATED-DNA--PROTEIN-CYSTEINE METHYLTRANSFERASE"/>
    <property type="match status" value="1"/>
</dbReference>
<evidence type="ECO:0000259" key="9">
    <source>
        <dbReference type="Pfam" id="PF01035"/>
    </source>
</evidence>
<gene>
    <name evidence="11" type="ORF">GCM10023183_22920</name>
</gene>
<feature type="active site" description="Nucleophile; methyl group acceptor" evidence="8">
    <location>
        <position position="128"/>
    </location>
</feature>
<feature type="domain" description="Methylated-DNA-[protein]-cysteine S-methyltransferase DNA binding" evidence="9">
    <location>
        <begin position="77"/>
        <end position="156"/>
    </location>
</feature>
<dbReference type="SUPFAM" id="SSF53155">
    <property type="entry name" value="Methylated DNA-protein cysteine methyltransferase domain"/>
    <property type="match status" value="1"/>
</dbReference>
<organism evidence="11 12">
    <name type="scientific">Nibribacter koreensis</name>
    <dbReference type="NCBI Taxonomy" id="1084519"/>
    <lineage>
        <taxon>Bacteria</taxon>
        <taxon>Pseudomonadati</taxon>
        <taxon>Bacteroidota</taxon>
        <taxon>Cytophagia</taxon>
        <taxon>Cytophagales</taxon>
        <taxon>Hymenobacteraceae</taxon>
        <taxon>Nibribacter</taxon>
    </lineage>
</organism>
<dbReference type="NCBIfam" id="TIGR00589">
    <property type="entry name" value="ogt"/>
    <property type="match status" value="1"/>
</dbReference>
<comment type="function">
    <text evidence="8">Involved in the cellular defense against the biological effects of O6-methylguanine (O6-MeG) and O4-methylthymine (O4-MeT) in DNA. Repairs the methylated nucleobase in DNA by stoichiometrically transferring the methyl group to a cysteine residue in the enzyme. This is a suicide reaction: the enzyme is irreversibly inactivated.</text>
</comment>
<evidence type="ECO:0000259" key="10">
    <source>
        <dbReference type="Pfam" id="PF02870"/>
    </source>
</evidence>
<dbReference type="CDD" id="cd06445">
    <property type="entry name" value="ATase"/>
    <property type="match status" value="1"/>
</dbReference>
<dbReference type="PANTHER" id="PTHR10815">
    <property type="entry name" value="METHYLATED-DNA--PROTEIN-CYSTEINE METHYLTRANSFERASE"/>
    <property type="match status" value="1"/>
</dbReference>